<dbReference type="Gene3D" id="2.30.40.10">
    <property type="entry name" value="Urease, subunit C, domain 1"/>
    <property type="match status" value="1"/>
</dbReference>
<dbReference type="PANTHER" id="PTHR22642">
    <property type="entry name" value="IMIDAZOLONEPROPIONASE"/>
    <property type="match status" value="1"/>
</dbReference>
<dbReference type="PANTHER" id="PTHR22642:SF20">
    <property type="entry name" value="AMIDOHYDROLASE 3 DOMAIN-CONTAINING PROTEIN"/>
    <property type="match status" value="1"/>
</dbReference>
<evidence type="ECO:0000259" key="1">
    <source>
        <dbReference type="Pfam" id="PF07969"/>
    </source>
</evidence>
<dbReference type="InterPro" id="IPR011059">
    <property type="entry name" value="Metal-dep_hydrolase_composite"/>
</dbReference>
<protein>
    <submittedName>
        <fullName evidence="2">Amidohydrolase family protein</fullName>
    </submittedName>
</protein>
<dbReference type="GeneID" id="28985603"/>
<dbReference type="Gene3D" id="3.10.310.70">
    <property type="match status" value="1"/>
</dbReference>
<keyword evidence="3" id="KW-1185">Reference proteome</keyword>
<dbReference type="Proteomes" id="UP000053611">
    <property type="component" value="Unassembled WGS sequence"/>
</dbReference>
<reference evidence="2 3" key="1">
    <citation type="submission" date="2015-03" db="EMBL/GenBank/DDBJ databases">
        <title>Genomics and transcriptomics of the oil-accumulating basidiomycete yeast T. oleaginosus allow insights into substrate utilization and the diverse evolutionary trajectories of mating systems in fungi.</title>
        <authorList>
            <consortium name="DOE Joint Genome Institute"/>
            <person name="Kourist R."/>
            <person name="Kracht O."/>
            <person name="Bracharz F."/>
            <person name="Lipzen A."/>
            <person name="Nolan M."/>
            <person name="Ohm R."/>
            <person name="Grigoriev I."/>
            <person name="Sun S."/>
            <person name="Heitman J."/>
            <person name="Bruck T."/>
            <person name="Nowrousian M."/>
        </authorList>
    </citation>
    <scope>NUCLEOTIDE SEQUENCE [LARGE SCALE GENOMIC DNA]</scope>
    <source>
        <strain evidence="2 3">IBC0246</strain>
    </source>
</reference>
<dbReference type="RefSeq" id="XP_018277792.1">
    <property type="nucleotide sequence ID" value="XM_018425000.1"/>
</dbReference>
<dbReference type="SUPFAM" id="SSF51556">
    <property type="entry name" value="Metallo-dependent hydrolases"/>
    <property type="match status" value="1"/>
</dbReference>
<dbReference type="CDD" id="cd01300">
    <property type="entry name" value="YtcJ_like"/>
    <property type="match status" value="1"/>
</dbReference>
<proteinExistence type="predicted"/>
<dbReference type="EMBL" id="KQ087220">
    <property type="protein sequence ID" value="KLT41301.1"/>
    <property type="molecule type" value="Genomic_DNA"/>
</dbReference>
<dbReference type="Pfam" id="PF07969">
    <property type="entry name" value="Amidohydro_3"/>
    <property type="match status" value="1"/>
</dbReference>
<dbReference type="SUPFAM" id="SSF51338">
    <property type="entry name" value="Composite domain of metallo-dependent hydrolases"/>
    <property type="match status" value="1"/>
</dbReference>
<dbReference type="InterPro" id="IPR032466">
    <property type="entry name" value="Metal_Hydrolase"/>
</dbReference>
<sequence>MRIFTNGRIFTSAHDDDTLHDALVVDGDRIAFVGSNADAAAAAPDAEVVDLAGRVVLPGILDGHIHTLQFGSFLTRFVCLEKTAAEVQDLVRERKRATPDAKFLLGASFLYDTLGVPPTKEILDAAEPDTPVFIDSADLHSCWVNSAALRALGITRETPDPPGGEIERDADGEATGFLKENAFHTIVWPYLSENTSKDERKAALKLAFEGFLSTGVTGGVDMAMMEDSLEAMEEMYEEMGGRLPIRINAHWFINSLGTQADHAAQVRRAAAERERLKSKAPWLNVIGIKTISDGVVDSCTAYMKDPYPDGSKPGPIWPKDDLTAVFVLADSLGLQIACHALGDAASEQALDAFEAAIAANGPRDRRHRMEHLESITPESVARLTRLGIVASLQPLHADPVYMANWRKMLGYDARTDQAFPWHEFQKAGSRISFGTDAPVAPHHAFPNLYTATTRRSGVNARMGAPTDPRLLAMEKFAFPLAVSIRHYTAGTAYSVRQEGEYGSLEKGKSADFAVININPFRDGVNSLREAQAGVDETWIGGECVWRREA</sequence>
<dbReference type="AlphaFoldDB" id="A0A0J0XJS2"/>
<dbReference type="Gene3D" id="3.20.20.140">
    <property type="entry name" value="Metal-dependent hydrolases"/>
    <property type="match status" value="1"/>
</dbReference>
<dbReference type="OrthoDB" id="3501663at2759"/>
<dbReference type="InterPro" id="IPR033932">
    <property type="entry name" value="YtcJ-like"/>
</dbReference>
<feature type="domain" description="Amidohydrolase 3" evidence="1">
    <location>
        <begin position="47"/>
        <end position="544"/>
    </location>
</feature>
<keyword evidence="2" id="KW-0378">Hydrolase</keyword>
<name>A0A0J0XJS2_9TREE</name>
<accession>A0A0J0XJS2</accession>
<evidence type="ECO:0000313" key="3">
    <source>
        <dbReference type="Proteomes" id="UP000053611"/>
    </source>
</evidence>
<dbReference type="STRING" id="879819.A0A0J0XJS2"/>
<organism evidence="2 3">
    <name type="scientific">Cutaneotrichosporon oleaginosum</name>
    <dbReference type="NCBI Taxonomy" id="879819"/>
    <lineage>
        <taxon>Eukaryota</taxon>
        <taxon>Fungi</taxon>
        <taxon>Dikarya</taxon>
        <taxon>Basidiomycota</taxon>
        <taxon>Agaricomycotina</taxon>
        <taxon>Tremellomycetes</taxon>
        <taxon>Trichosporonales</taxon>
        <taxon>Trichosporonaceae</taxon>
        <taxon>Cutaneotrichosporon</taxon>
    </lineage>
</organism>
<gene>
    <name evidence="2" type="ORF">CC85DRAFT_297108</name>
</gene>
<evidence type="ECO:0000313" key="2">
    <source>
        <dbReference type="EMBL" id="KLT41301.1"/>
    </source>
</evidence>
<dbReference type="InterPro" id="IPR013108">
    <property type="entry name" value="Amidohydro_3"/>
</dbReference>
<dbReference type="GO" id="GO:0016810">
    <property type="term" value="F:hydrolase activity, acting on carbon-nitrogen (but not peptide) bonds"/>
    <property type="evidence" value="ECO:0007669"/>
    <property type="project" value="InterPro"/>
</dbReference>